<dbReference type="SMART" id="SM00327">
    <property type="entry name" value="VWA"/>
    <property type="match status" value="1"/>
</dbReference>
<reference evidence="5" key="1">
    <citation type="submission" date="2025-08" db="UniProtKB">
        <authorList>
            <consortium name="RefSeq"/>
        </authorList>
    </citation>
    <scope>IDENTIFICATION</scope>
    <source>
        <tissue evidence="5">Whole sample</tissue>
    </source>
</reference>
<dbReference type="PROSITE" id="PS50234">
    <property type="entry name" value="VWFA"/>
    <property type="match status" value="1"/>
</dbReference>
<dbReference type="InterPro" id="IPR036465">
    <property type="entry name" value="vWFA_dom_sf"/>
</dbReference>
<dbReference type="OrthoDB" id="6137429at2759"/>
<dbReference type="Gene3D" id="2.60.40.60">
    <property type="entry name" value="Cadherins"/>
    <property type="match status" value="2"/>
</dbReference>
<dbReference type="SUPFAM" id="SSF53300">
    <property type="entry name" value="vWA-like"/>
    <property type="match status" value="1"/>
</dbReference>
<proteinExistence type="predicted"/>
<dbReference type="SUPFAM" id="SSF49313">
    <property type="entry name" value="Cadherin-like"/>
    <property type="match status" value="1"/>
</dbReference>
<dbReference type="GO" id="GO:0005509">
    <property type="term" value="F:calcium ion binding"/>
    <property type="evidence" value="ECO:0007669"/>
    <property type="project" value="InterPro"/>
</dbReference>
<keyword evidence="4" id="KW-1185">Reference proteome</keyword>
<dbReference type="RefSeq" id="XP_022291881.1">
    <property type="nucleotide sequence ID" value="XM_022436173.1"/>
</dbReference>
<feature type="chain" id="PRO_5034885643" evidence="2">
    <location>
        <begin position="22"/>
        <end position="613"/>
    </location>
</feature>
<evidence type="ECO:0000256" key="2">
    <source>
        <dbReference type="SAM" id="SignalP"/>
    </source>
</evidence>
<keyword evidence="1" id="KW-0472">Membrane</keyword>
<protein>
    <submittedName>
        <fullName evidence="5">Uncharacterized protein LOC111103132</fullName>
    </submittedName>
</protein>
<dbReference type="GeneID" id="111103132"/>
<dbReference type="InterPro" id="IPR002035">
    <property type="entry name" value="VWF_A"/>
</dbReference>
<keyword evidence="1" id="KW-0812">Transmembrane</keyword>
<evidence type="ECO:0000313" key="5">
    <source>
        <dbReference type="RefSeq" id="XP_022291881.1"/>
    </source>
</evidence>
<dbReference type="AlphaFoldDB" id="A0A8B8AL57"/>
<feature type="domain" description="VWFA" evidence="3">
    <location>
        <begin position="30"/>
        <end position="158"/>
    </location>
</feature>
<keyword evidence="2" id="KW-0732">Signal</keyword>
<dbReference type="GO" id="GO:0016020">
    <property type="term" value="C:membrane"/>
    <property type="evidence" value="ECO:0007669"/>
    <property type="project" value="InterPro"/>
</dbReference>
<feature type="transmembrane region" description="Helical" evidence="1">
    <location>
        <begin position="572"/>
        <end position="593"/>
    </location>
</feature>
<dbReference type="Pfam" id="PF00092">
    <property type="entry name" value="VWA"/>
    <property type="match status" value="1"/>
</dbReference>
<accession>A0A8B8AL57</accession>
<dbReference type="KEGG" id="cvn:111103132"/>
<organism evidence="4 5">
    <name type="scientific">Crassostrea virginica</name>
    <name type="common">Eastern oyster</name>
    <dbReference type="NCBI Taxonomy" id="6565"/>
    <lineage>
        <taxon>Eukaryota</taxon>
        <taxon>Metazoa</taxon>
        <taxon>Spiralia</taxon>
        <taxon>Lophotrochozoa</taxon>
        <taxon>Mollusca</taxon>
        <taxon>Bivalvia</taxon>
        <taxon>Autobranchia</taxon>
        <taxon>Pteriomorphia</taxon>
        <taxon>Ostreida</taxon>
        <taxon>Ostreoidea</taxon>
        <taxon>Ostreidae</taxon>
        <taxon>Crassostrea</taxon>
    </lineage>
</organism>
<sequence>MDAKFFLTLLIVSSLIENVAGYCGVHQKLDIVILYDESSSVGLSYFNDEIAFIGMLADALYIHANHTNIAGIGADHQAHYRWGLTDYFTSFDITANLYNITMAYGLSDLTPAIDMAWNNILSKNLRPGSTPWLFIITDTASMSSTTSLDAVKAAGIKVGFLTTLSASHYTSYASDSRYIVAGMSWSTITTYVSLVVTTLFCPAYCETFFFYYELPSSMNVSADTNSDVGYYLSGTDKAYFIHCCGSLSSMEYKATTSGTIMLQIWRTDTLAYQTTISISEGAQTYMFSPKVAILANDAIGWYSPGVNPIGKRTNCTGDLCPKDTRQADKMGTLATGAYFAWYTASYLPDTAFAIKFNVVNTTEPTFTQSSPVYISENTVVGTSVAVVSLTHDEGGDLVVSPPSSPYFDYNSTSGLISVISPLPVTNTETPYFLAMVVYDSCFNTASIVVNITTFPEPSTFQNLPAEVELGDDVTEETLLIVINVTDPNSDSFSCVQTSVLPNTTYFRLHDYMNGTAAIYLNANSSLDHKTNPEYQIIVRCTGSLPVESILTIKILDKSTSNTVSESNEWIKLYLAPPIAGLCFLLTVTVIILLKMKYKRGNGNTVTPVTHSKG</sequence>
<gene>
    <name evidence="5" type="primary">LOC111103132</name>
</gene>
<dbReference type="Proteomes" id="UP000694844">
    <property type="component" value="Chromosome 7"/>
</dbReference>
<name>A0A8B8AL57_CRAVI</name>
<evidence type="ECO:0000259" key="3">
    <source>
        <dbReference type="PROSITE" id="PS50234"/>
    </source>
</evidence>
<dbReference type="InterPro" id="IPR015919">
    <property type="entry name" value="Cadherin-like_sf"/>
</dbReference>
<keyword evidence="1" id="KW-1133">Transmembrane helix</keyword>
<evidence type="ECO:0000313" key="4">
    <source>
        <dbReference type="Proteomes" id="UP000694844"/>
    </source>
</evidence>
<dbReference type="CDD" id="cd00198">
    <property type="entry name" value="vWFA"/>
    <property type="match status" value="1"/>
</dbReference>
<dbReference type="Gene3D" id="3.40.50.410">
    <property type="entry name" value="von Willebrand factor, type A domain"/>
    <property type="match status" value="1"/>
</dbReference>
<feature type="signal peptide" evidence="2">
    <location>
        <begin position="1"/>
        <end position="21"/>
    </location>
</feature>
<dbReference type="CDD" id="cd11304">
    <property type="entry name" value="Cadherin_repeat"/>
    <property type="match status" value="1"/>
</dbReference>
<evidence type="ECO:0000256" key="1">
    <source>
        <dbReference type="SAM" id="Phobius"/>
    </source>
</evidence>